<keyword evidence="5" id="KW-1185">Reference proteome</keyword>
<evidence type="ECO:0000313" key="5">
    <source>
        <dbReference type="Proteomes" id="UP000542674"/>
    </source>
</evidence>
<dbReference type="RefSeq" id="WP_184666092.1">
    <property type="nucleotide sequence ID" value="NZ_BAABAI010000004.1"/>
</dbReference>
<dbReference type="InterPro" id="IPR000160">
    <property type="entry name" value="GGDEF_dom"/>
</dbReference>
<dbReference type="SUPFAM" id="SSF55073">
    <property type="entry name" value="Nucleotide cyclase"/>
    <property type="match status" value="1"/>
</dbReference>
<dbReference type="NCBIfam" id="TIGR00254">
    <property type="entry name" value="GGDEF"/>
    <property type="match status" value="1"/>
</dbReference>
<organism evidence="4 5">
    <name type="scientific">Saccharothrix violaceirubra</name>
    <dbReference type="NCBI Taxonomy" id="413306"/>
    <lineage>
        <taxon>Bacteria</taxon>
        <taxon>Bacillati</taxon>
        <taxon>Actinomycetota</taxon>
        <taxon>Actinomycetes</taxon>
        <taxon>Pseudonocardiales</taxon>
        <taxon>Pseudonocardiaceae</taxon>
        <taxon>Saccharothrix</taxon>
    </lineage>
</organism>
<reference evidence="4 5" key="1">
    <citation type="submission" date="2020-08" db="EMBL/GenBank/DDBJ databases">
        <title>Sequencing the genomes of 1000 actinobacteria strains.</title>
        <authorList>
            <person name="Klenk H.-P."/>
        </authorList>
    </citation>
    <scope>NUCLEOTIDE SEQUENCE [LARGE SCALE GENOMIC DNA]</scope>
    <source>
        <strain evidence="4 5">DSM 45084</strain>
    </source>
</reference>
<feature type="domain" description="EAL" evidence="2">
    <location>
        <begin position="446"/>
        <end position="690"/>
    </location>
</feature>
<dbReference type="GO" id="GO:0006355">
    <property type="term" value="P:regulation of DNA-templated transcription"/>
    <property type="evidence" value="ECO:0007669"/>
    <property type="project" value="InterPro"/>
</dbReference>
<dbReference type="PROSITE" id="PS50112">
    <property type="entry name" value="PAS"/>
    <property type="match status" value="1"/>
</dbReference>
<comment type="caution">
    <text evidence="4">The sequence shown here is derived from an EMBL/GenBank/DDBJ whole genome shotgun (WGS) entry which is preliminary data.</text>
</comment>
<dbReference type="InterPro" id="IPR001633">
    <property type="entry name" value="EAL_dom"/>
</dbReference>
<dbReference type="InterPro" id="IPR000014">
    <property type="entry name" value="PAS"/>
</dbReference>
<dbReference type="PANTHER" id="PTHR44757:SF2">
    <property type="entry name" value="BIOFILM ARCHITECTURE MAINTENANCE PROTEIN MBAA"/>
    <property type="match status" value="1"/>
</dbReference>
<dbReference type="SUPFAM" id="SSF141868">
    <property type="entry name" value="EAL domain-like"/>
    <property type="match status" value="1"/>
</dbReference>
<protein>
    <submittedName>
        <fullName evidence="4">Diguanylate cyclase (GGDEF)-like protein/PAS domain S-box-containing protein</fullName>
    </submittedName>
</protein>
<evidence type="ECO:0000259" key="1">
    <source>
        <dbReference type="PROSITE" id="PS50112"/>
    </source>
</evidence>
<dbReference type="PANTHER" id="PTHR44757">
    <property type="entry name" value="DIGUANYLATE CYCLASE DGCP"/>
    <property type="match status" value="1"/>
</dbReference>
<dbReference type="CDD" id="cd01948">
    <property type="entry name" value="EAL"/>
    <property type="match status" value="1"/>
</dbReference>
<dbReference type="PROSITE" id="PS50883">
    <property type="entry name" value="EAL"/>
    <property type="match status" value="1"/>
</dbReference>
<dbReference type="Gene3D" id="3.20.20.450">
    <property type="entry name" value="EAL domain"/>
    <property type="match status" value="1"/>
</dbReference>
<dbReference type="Proteomes" id="UP000542674">
    <property type="component" value="Unassembled WGS sequence"/>
</dbReference>
<dbReference type="InterPro" id="IPR052155">
    <property type="entry name" value="Biofilm_reg_signaling"/>
</dbReference>
<dbReference type="AlphaFoldDB" id="A0A7W7SZP0"/>
<proteinExistence type="predicted"/>
<dbReference type="SMART" id="SM00267">
    <property type="entry name" value="GGDEF"/>
    <property type="match status" value="1"/>
</dbReference>
<dbReference type="InterPro" id="IPR013767">
    <property type="entry name" value="PAS_fold"/>
</dbReference>
<dbReference type="SMART" id="SM00091">
    <property type="entry name" value="PAS"/>
    <property type="match status" value="1"/>
</dbReference>
<dbReference type="InterPro" id="IPR035919">
    <property type="entry name" value="EAL_sf"/>
</dbReference>
<dbReference type="Gene3D" id="3.30.450.20">
    <property type="entry name" value="PAS domain"/>
    <property type="match status" value="1"/>
</dbReference>
<name>A0A7W7SZP0_9PSEU</name>
<dbReference type="InterPro" id="IPR029787">
    <property type="entry name" value="Nucleotide_cyclase"/>
</dbReference>
<accession>A0A7W7SZP0</accession>
<dbReference type="CDD" id="cd01949">
    <property type="entry name" value="GGDEF"/>
    <property type="match status" value="1"/>
</dbReference>
<dbReference type="Pfam" id="PF00563">
    <property type="entry name" value="EAL"/>
    <property type="match status" value="1"/>
</dbReference>
<feature type="domain" description="PAS" evidence="1">
    <location>
        <begin position="148"/>
        <end position="219"/>
    </location>
</feature>
<dbReference type="Gene3D" id="3.30.70.270">
    <property type="match status" value="1"/>
</dbReference>
<evidence type="ECO:0000313" key="4">
    <source>
        <dbReference type="EMBL" id="MBB4963297.1"/>
    </source>
</evidence>
<dbReference type="SUPFAM" id="SSF55785">
    <property type="entry name" value="PYP-like sensor domain (PAS domain)"/>
    <property type="match status" value="1"/>
</dbReference>
<feature type="domain" description="GGDEF" evidence="3">
    <location>
        <begin position="304"/>
        <end position="437"/>
    </location>
</feature>
<dbReference type="Pfam" id="PF00990">
    <property type="entry name" value="GGDEF"/>
    <property type="match status" value="1"/>
</dbReference>
<dbReference type="InterPro" id="IPR035965">
    <property type="entry name" value="PAS-like_dom_sf"/>
</dbReference>
<dbReference type="EMBL" id="JACHJS010000001">
    <property type="protein sequence ID" value="MBB4963297.1"/>
    <property type="molecule type" value="Genomic_DNA"/>
</dbReference>
<dbReference type="CDD" id="cd00130">
    <property type="entry name" value="PAS"/>
    <property type="match status" value="1"/>
</dbReference>
<gene>
    <name evidence="4" type="ORF">F4559_000656</name>
</gene>
<sequence>MVGQTDAVPPRHDNVLAFDAACDDFARSWASALGPPTRSDLDRDHLVALLGRLTEQLHDALTGPAYPTTTVHGVGRALVEHGFVSVTALERSIAHVGTCLVPAFGLPDDQAAHLMAVLGGIAAGYAEASREHTFDSTERELRHTSRDSEARFRALFRASGVAIVITGLDGGLREFNDALLSLLGYDDATTLAATNARDLFHLNDQADLDSALATLASGVREHVRSEKRMLRSDGEVVDVLVGISLVRDEGTPAYHVMLVENLDEVRALQHQLLRQSLRDPHTGLANRAQFLGWVEGAVGGFGPTTAALVVFDLDGFRVVNDAFGHETGNRVLIEVANHLRSVFGADGRVARIGADEFGVLVHDPTDVATVVAQVEEAIDLFSEALWIGDYGIGVAASVGIVVAQTRGADPVELLRRATVTLGWAKDEGKAQWALYDPARDDREQELLRLAASIAGGLEQDEFRVDYEPVYALPSRTVVAVETRLRWDHPVLGLLDTTTMLSVLSLATVTGMVVRLGRWVLERACSDAGEWYRRFGPAAPVLTMDLTARQCQEPELVAEVRRALRAAELPASLLQFELGESVPTLVSDDQAEELTILTDDGVRLVLAQISDTLPADRLRRLPVSGIKVQGIPDPTLPDTARRAGLALHACGITTEDEAAALLDLGVTAAQGPLFGPGPLDADQVATILGES</sequence>
<dbReference type="PROSITE" id="PS50887">
    <property type="entry name" value="GGDEF"/>
    <property type="match status" value="1"/>
</dbReference>
<evidence type="ECO:0000259" key="3">
    <source>
        <dbReference type="PROSITE" id="PS50887"/>
    </source>
</evidence>
<dbReference type="Pfam" id="PF00989">
    <property type="entry name" value="PAS"/>
    <property type="match status" value="1"/>
</dbReference>
<dbReference type="InterPro" id="IPR043128">
    <property type="entry name" value="Rev_trsase/Diguanyl_cyclase"/>
</dbReference>
<dbReference type="SMART" id="SM00052">
    <property type="entry name" value="EAL"/>
    <property type="match status" value="1"/>
</dbReference>
<dbReference type="NCBIfam" id="TIGR00229">
    <property type="entry name" value="sensory_box"/>
    <property type="match status" value="1"/>
</dbReference>
<evidence type="ECO:0000259" key="2">
    <source>
        <dbReference type="PROSITE" id="PS50883"/>
    </source>
</evidence>